<dbReference type="OrthoDB" id="1190692at2"/>
<feature type="transmembrane region" description="Helical" evidence="13">
    <location>
        <begin position="370"/>
        <end position="393"/>
    </location>
</feature>
<keyword evidence="7 13" id="KW-1133">Transmembrane helix</keyword>
<evidence type="ECO:0000256" key="11">
    <source>
        <dbReference type="ARBA" id="ARBA00023201"/>
    </source>
</evidence>
<dbReference type="PANTHER" id="PTHR48086">
    <property type="entry name" value="SODIUM/PROLINE SYMPORTER-RELATED"/>
    <property type="match status" value="1"/>
</dbReference>
<keyword evidence="9" id="KW-0406">Ion transport</keyword>
<keyword evidence="6" id="KW-0769">Symport</keyword>
<feature type="transmembrane region" description="Helical" evidence="13">
    <location>
        <begin position="400"/>
        <end position="418"/>
    </location>
</feature>
<keyword evidence="4" id="KW-1003">Cell membrane</keyword>
<feature type="transmembrane region" description="Helical" evidence="13">
    <location>
        <begin position="217"/>
        <end position="234"/>
    </location>
</feature>
<evidence type="ECO:0000256" key="6">
    <source>
        <dbReference type="ARBA" id="ARBA00022847"/>
    </source>
</evidence>
<dbReference type="InterPro" id="IPR038377">
    <property type="entry name" value="Na/Glc_symporter_sf"/>
</dbReference>
<evidence type="ECO:0000256" key="10">
    <source>
        <dbReference type="ARBA" id="ARBA00023136"/>
    </source>
</evidence>
<comment type="caution">
    <text evidence="14">The sequence shown here is derived from an EMBL/GenBank/DDBJ whole genome shotgun (WGS) entry which is preliminary data.</text>
</comment>
<feature type="transmembrane region" description="Helical" evidence="13">
    <location>
        <begin position="6"/>
        <end position="23"/>
    </location>
</feature>
<dbReference type="Gene3D" id="1.20.1730.10">
    <property type="entry name" value="Sodium/glucose cotransporter"/>
    <property type="match status" value="1"/>
</dbReference>
<comment type="subcellular location">
    <subcellularLocation>
        <location evidence="1">Cell membrane</location>
        <topology evidence="1">Multi-pass membrane protein</topology>
    </subcellularLocation>
</comment>
<evidence type="ECO:0000313" key="14">
    <source>
        <dbReference type="EMBL" id="TCS63445.1"/>
    </source>
</evidence>
<evidence type="ECO:0000256" key="13">
    <source>
        <dbReference type="SAM" id="Phobius"/>
    </source>
</evidence>
<feature type="transmembrane region" description="Helical" evidence="13">
    <location>
        <begin position="181"/>
        <end position="202"/>
    </location>
</feature>
<evidence type="ECO:0000256" key="4">
    <source>
        <dbReference type="ARBA" id="ARBA00022475"/>
    </source>
</evidence>
<dbReference type="PROSITE" id="PS50283">
    <property type="entry name" value="NA_SOLUT_SYMP_3"/>
    <property type="match status" value="1"/>
</dbReference>
<evidence type="ECO:0000313" key="15">
    <source>
        <dbReference type="Proteomes" id="UP000295304"/>
    </source>
</evidence>
<feature type="transmembrane region" description="Helical" evidence="13">
    <location>
        <begin position="151"/>
        <end position="169"/>
    </location>
</feature>
<dbReference type="Proteomes" id="UP000295304">
    <property type="component" value="Unassembled WGS sequence"/>
</dbReference>
<feature type="transmembrane region" description="Helical" evidence="13">
    <location>
        <begin position="438"/>
        <end position="463"/>
    </location>
</feature>
<dbReference type="AlphaFoldDB" id="A0A4R3JDF9"/>
<evidence type="ECO:0000256" key="1">
    <source>
        <dbReference type="ARBA" id="ARBA00004651"/>
    </source>
</evidence>
<proteinExistence type="inferred from homology"/>
<dbReference type="PANTHER" id="PTHR48086:SF3">
    <property type="entry name" value="SODIUM_PROLINE SYMPORTER"/>
    <property type="match status" value="1"/>
</dbReference>
<evidence type="ECO:0000256" key="7">
    <source>
        <dbReference type="ARBA" id="ARBA00022989"/>
    </source>
</evidence>
<feature type="transmembrane region" description="Helical" evidence="13">
    <location>
        <begin position="254"/>
        <end position="275"/>
    </location>
</feature>
<feature type="transmembrane region" description="Helical" evidence="13">
    <location>
        <begin position="287"/>
        <end position="306"/>
    </location>
</feature>
<dbReference type="GO" id="GO:0015293">
    <property type="term" value="F:symporter activity"/>
    <property type="evidence" value="ECO:0007669"/>
    <property type="project" value="UniProtKB-KW"/>
</dbReference>
<keyword evidence="11" id="KW-0739">Sodium transport</keyword>
<comment type="catalytic activity">
    <reaction evidence="12">
        <text>L-proline(in) + Na(+)(in) = L-proline(out) + Na(+)(out)</text>
        <dbReference type="Rhea" id="RHEA:28967"/>
        <dbReference type="ChEBI" id="CHEBI:29101"/>
        <dbReference type="ChEBI" id="CHEBI:60039"/>
    </reaction>
</comment>
<evidence type="ECO:0000256" key="3">
    <source>
        <dbReference type="ARBA" id="ARBA00022448"/>
    </source>
</evidence>
<reference evidence="14 15" key="1">
    <citation type="submission" date="2019-03" db="EMBL/GenBank/DDBJ databases">
        <title>Genomic Encyclopedia of Type Strains, Phase IV (KMG-IV): sequencing the most valuable type-strain genomes for metagenomic binning, comparative biology and taxonomic classification.</title>
        <authorList>
            <person name="Goeker M."/>
        </authorList>
    </citation>
    <scope>NUCLEOTIDE SEQUENCE [LARGE SCALE GENOMIC DNA]</scope>
    <source>
        <strain evidence="14 15">DSM 101688</strain>
    </source>
</reference>
<gene>
    <name evidence="14" type="ORF">EDD55_10366</name>
</gene>
<dbReference type="GO" id="GO:0005886">
    <property type="term" value="C:plasma membrane"/>
    <property type="evidence" value="ECO:0007669"/>
    <property type="project" value="UniProtKB-SubCell"/>
</dbReference>
<feature type="transmembrane region" description="Helical" evidence="13">
    <location>
        <begin position="346"/>
        <end position="364"/>
    </location>
</feature>
<comment type="similarity">
    <text evidence="2">Belongs to the sodium:solute symporter (SSF) (TC 2.A.21) family.</text>
</comment>
<dbReference type="InterPro" id="IPR050277">
    <property type="entry name" value="Sodium:Solute_Symporter"/>
</dbReference>
<evidence type="ECO:0000256" key="12">
    <source>
        <dbReference type="ARBA" id="ARBA00033708"/>
    </source>
</evidence>
<dbReference type="InterPro" id="IPR001734">
    <property type="entry name" value="Na/solute_symporter"/>
</dbReference>
<name>A0A4R3JDF9_9PROT</name>
<evidence type="ECO:0000256" key="5">
    <source>
        <dbReference type="ARBA" id="ARBA00022692"/>
    </source>
</evidence>
<keyword evidence="10 13" id="KW-0472">Membrane</keyword>
<dbReference type="GO" id="GO:0046942">
    <property type="term" value="P:carboxylic acid transport"/>
    <property type="evidence" value="ECO:0007669"/>
    <property type="project" value="UniProtKB-ARBA"/>
</dbReference>
<feature type="transmembrane region" description="Helical" evidence="13">
    <location>
        <begin position="109"/>
        <end position="131"/>
    </location>
</feature>
<protein>
    <submittedName>
        <fullName evidence="14">Na+/proline symporter</fullName>
    </submittedName>
</protein>
<organism evidence="14 15">
    <name type="scientific">Varunaivibrio sulfuroxidans</name>
    <dbReference type="NCBI Taxonomy" id="1773489"/>
    <lineage>
        <taxon>Bacteria</taxon>
        <taxon>Pseudomonadati</taxon>
        <taxon>Pseudomonadota</taxon>
        <taxon>Alphaproteobacteria</taxon>
        <taxon>Rhodospirillales</taxon>
        <taxon>Magnetovibrionaceae</taxon>
        <taxon>Varunaivibrio</taxon>
    </lineage>
</organism>
<feature type="transmembrane region" description="Helical" evidence="13">
    <location>
        <begin position="72"/>
        <end position="97"/>
    </location>
</feature>
<keyword evidence="3" id="KW-0813">Transport</keyword>
<keyword evidence="8" id="KW-0915">Sodium</keyword>
<dbReference type="InterPro" id="IPR018212">
    <property type="entry name" value="Na/solute_symporter_CS"/>
</dbReference>
<evidence type="ECO:0000256" key="9">
    <source>
        <dbReference type="ARBA" id="ARBA00023065"/>
    </source>
</evidence>
<keyword evidence="15" id="KW-1185">Reference proteome</keyword>
<dbReference type="GO" id="GO:0006814">
    <property type="term" value="P:sodium ion transport"/>
    <property type="evidence" value="ECO:0007669"/>
    <property type="project" value="UniProtKB-KW"/>
</dbReference>
<dbReference type="PROSITE" id="PS00456">
    <property type="entry name" value="NA_SOLUT_SYMP_1"/>
    <property type="match status" value="1"/>
</dbReference>
<feature type="transmembrane region" description="Helical" evidence="13">
    <location>
        <begin position="44"/>
        <end position="66"/>
    </location>
</feature>
<keyword evidence="5 13" id="KW-0812">Transmembrane</keyword>
<evidence type="ECO:0000256" key="2">
    <source>
        <dbReference type="ARBA" id="ARBA00006434"/>
    </source>
</evidence>
<accession>A0A4R3JDF9</accession>
<dbReference type="RefSeq" id="WP_132938423.1">
    <property type="nucleotide sequence ID" value="NZ_CP119676.1"/>
</dbReference>
<evidence type="ECO:0000256" key="8">
    <source>
        <dbReference type="ARBA" id="ARBA00023053"/>
    </source>
</evidence>
<sequence length="474" mass="49746">MTSANALPWIVLGAYGVLIWIISPRHVGADQFFSGRGRRGDEPGFWLLVASGAISWIFAKSIANAATLGQAFGIWGGIGYAAYYLSFVVVGVTVYVIRTRGGWGSLSEFLVAKYGPLCAKLFLAAIAIRLFNEIWSNTKVTALFFGPEGSLPYWIAVLAVTAFTLYYSWRGGLRASLLTDGAQMIMAAVLLVIVLAVVGPGLGRTGLPQVAPAARDAGITFFVLALVQALSYGFHDPVMTDRAFITRPGKMLRAFIVAGVLSGGFIFLFSFVGVYAHTQGLRGNPVVGVAGLLGPAMLVLFNAIMLTSAGSTIDSAFAATAKLGARDWANDDAPVTPRHADRGRRLMAIIAVVGNLPLLALYLGDKAGPAVIAATTISGAMVMGLAPIFLLSWVKSAGRLSFHMAFWPGVALGVARAVETASGRAILPASMTLGQGKYALDLGVNAYGLLLCTAGFVAGALVARQTAQHRKLAA</sequence>
<dbReference type="EMBL" id="SLZW01000003">
    <property type="protein sequence ID" value="TCS63445.1"/>
    <property type="molecule type" value="Genomic_DNA"/>
</dbReference>